<protein>
    <submittedName>
        <fullName evidence="2">Uncharacterized protein</fullName>
    </submittedName>
</protein>
<feature type="transmembrane region" description="Helical" evidence="1">
    <location>
        <begin position="12"/>
        <end position="31"/>
    </location>
</feature>
<evidence type="ECO:0000313" key="2">
    <source>
        <dbReference type="EMBL" id="MDE5413340.1"/>
    </source>
</evidence>
<sequence>MNEGRFLRVINIVPIVMTWLMFIGILIFIILNAGDLQELNMLTIWVIGLIGVFIVALFGTYKIWQWIREGKL</sequence>
<evidence type="ECO:0000256" key="1">
    <source>
        <dbReference type="SAM" id="Phobius"/>
    </source>
</evidence>
<accession>A0ABT5VDK5</accession>
<keyword evidence="3" id="KW-1185">Reference proteome</keyword>
<gene>
    <name evidence="2" type="ORF">N7Z68_08070</name>
</gene>
<dbReference type="RefSeq" id="WP_275117957.1">
    <property type="nucleotide sequence ID" value="NZ_JAOTPO010000004.1"/>
</dbReference>
<organism evidence="2 3">
    <name type="scientific">Alkalihalobacterium chitinilyticum</name>
    <dbReference type="NCBI Taxonomy" id="2980103"/>
    <lineage>
        <taxon>Bacteria</taxon>
        <taxon>Bacillati</taxon>
        <taxon>Bacillota</taxon>
        <taxon>Bacilli</taxon>
        <taxon>Bacillales</taxon>
        <taxon>Bacillaceae</taxon>
        <taxon>Alkalihalobacterium</taxon>
    </lineage>
</organism>
<keyword evidence="1" id="KW-1133">Transmembrane helix</keyword>
<name>A0ABT5VDK5_9BACI</name>
<dbReference type="Proteomes" id="UP001148125">
    <property type="component" value="Unassembled WGS sequence"/>
</dbReference>
<keyword evidence="1" id="KW-0472">Membrane</keyword>
<keyword evidence="1" id="KW-0812">Transmembrane</keyword>
<comment type="caution">
    <text evidence="2">The sequence shown here is derived from an EMBL/GenBank/DDBJ whole genome shotgun (WGS) entry which is preliminary data.</text>
</comment>
<proteinExistence type="predicted"/>
<feature type="transmembrane region" description="Helical" evidence="1">
    <location>
        <begin position="43"/>
        <end position="64"/>
    </location>
</feature>
<reference evidence="2" key="1">
    <citation type="submission" date="2024-05" db="EMBL/GenBank/DDBJ databases">
        <title>Alkalihalobacillus sp. strain MEB203 novel alkaliphilic bacterium from Lonar Lake, India.</title>
        <authorList>
            <person name="Joshi A."/>
            <person name="Thite S."/>
            <person name="Mengade P."/>
        </authorList>
    </citation>
    <scope>NUCLEOTIDE SEQUENCE</scope>
    <source>
        <strain evidence="2">MEB 203</strain>
    </source>
</reference>
<evidence type="ECO:0000313" key="3">
    <source>
        <dbReference type="Proteomes" id="UP001148125"/>
    </source>
</evidence>
<dbReference type="EMBL" id="JAOTPO010000004">
    <property type="protein sequence ID" value="MDE5413340.1"/>
    <property type="molecule type" value="Genomic_DNA"/>
</dbReference>